<gene>
    <name evidence="1" type="ORF">Scep_001961</name>
</gene>
<keyword evidence="2" id="KW-1185">Reference proteome</keyword>
<proteinExistence type="predicted"/>
<reference evidence="1 2" key="1">
    <citation type="submission" date="2024-01" db="EMBL/GenBank/DDBJ databases">
        <title>Genome assemblies of Stephania.</title>
        <authorList>
            <person name="Yang L."/>
        </authorList>
    </citation>
    <scope>NUCLEOTIDE SEQUENCE [LARGE SCALE GENOMIC DNA]</scope>
    <source>
        <strain evidence="1">JXDWG</strain>
        <tissue evidence="1">Leaf</tissue>
    </source>
</reference>
<dbReference type="AlphaFoldDB" id="A0AAP0LBT2"/>
<dbReference type="Proteomes" id="UP001419268">
    <property type="component" value="Unassembled WGS sequence"/>
</dbReference>
<evidence type="ECO:0000313" key="1">
    <source>
        <dbReference type="EMBL" id="KAK9166770.1"/>
    </source>
</evidence>
<organism evidence="1 2">
    <name type="scientific">Stephania cephalantha</name>
    <dbReference type="NCBI Taxonomy" id="152367"/>
    <lineage>
        <taxon>Eukaryota</taxon>
        <taxon>Viridiplantae</taxon>
        <taxon>Streptophyta</taxon>
        <taxon>Embryophyta</taxon>
        <taxon>Tracheophyta</taxon>
        <taxon>Spermatophyta</taxon>
        <taxon>Magnoliopsida</taxon>
        <taxon>Ranunculales</taxon>
        <taxon>Menispermaceae</taxon>
        <taxon>Menispermoideae</taxon>
        <taxon>Cissampelideae</taxon>
        <taxon>Stephania</taxon>
    </lineage>
</organism>
<name>A0AAP0LBT2_9MAGN</name>
<comment type="caution">
    <text evidence="1">The sequence shown here is derived from an EMBL/GenBank/DDBJ whole genome shotgun (WGS) entry which is preliminary data.</text>
</comment>
<evidence type="ECO:0000313" key="2">
    <source>
        <dbReference type="Proteomes" id="UP001419268"/>
    </source>
</evidence>
<accession>A0AAP0LBT2</accession>
<sequence length="59" mass="6624">MKSKEGGFFFTSTLSLPFIDPFLHYGCLPLDLTLMALPLSRFSLSTVMEVDRGHVDRST</sequence>
<dbReference type="EMBL" id="JBBNAG010000001">
    <property type="protein sequence ID" value="KAK9166770.1"/>
    <property type="molecule type" value="Genomic_DNA"/>
</dbReference>
<protein>
    <submittedName>
        <fullName evidence="1">Uncharacterized protein</fullName>
    </submittedName>
</protein>